<dbReference type="GeneID" id="78297072"/>
<accession>A0A2U1AEJ4</accession>
<organism evidence="2 3">
    <name type="scientific">Victivallis vadensis</name>
    <dbReference type="NCBI Taxonomy" id="172901"/>
    <lineage>
        <taxon>Bacteria</taxon>
        <taxon>Pseudomonadati</taxon>
        <taxon>Lentisphaerota</taxon>
        <taxon>Lentisphaeria</taxon>
        <taxon>Victivallales</taxon>
        <taxon>Victivallaceae</taxon>
        <taxon>Victivallis</taxon>
    </lineage>
</organism>
<gene>
    <name evidence="2" type="ORF">C8D82_14512</name>
</gene>
<evidence type="ECO:0000256" key="1">
    <source>
        <dbReference type="SAM" id="SignalP"/>
    </source>
</evidence>
<reference evidence="2 3" key="1">
    <citation type="submission" date="2018-04" db="EMBL/GenBank/DDBJ databases">
        <title>Genomic Encyclopedia of Type Strains, Phase IV (KMG-IV): sequencing the most valuable type-strain genomes for metagenomic binning, comparative biology and taxonomic classification.</title>
        <authorList>
            <person name="Goeker M."/>
        </authorList>
    </citation>
    <scope>NUCLEOTIDE SEQUENCE [LARGE SCALE GENOMIC DNA]</scope>
    <source>
        <strain evidence="2 3">DSM 14823</strain>
    </source>
</reference>
<keyword evidence="3" id="KW-1185">Reference proteome</keyword>
<dbReference type="EMBL" id="QEKH01000045">
    <property type="protein sequence ID" value="PVY34813.1"/>
    <property type="molecule type" value="Genomic_DNA"/>
</dbReference>
<evidence type="ECO:0000313" key="3">
    <source>
        <dbReference type="Proteomes" id="UP000245959"/>
    </source>
</evidence>
<evidence type="ECO:0008006" key="4">
    <source>
        <dbReference type="Google" id="ProtNLM"/>
    </source>
</evidence>
<dbReference type="AlphaFoldDB" id="A0A2U1AEJ4"/>
<dbReference type="OrthoDB" id="9781333at2"/>
<feature type="chain" id="PRO_5015550523" description="Glycoside hydrolase family 42 N-terminal domain-containing protein" evidence="1">
    <location>
        <begin position="19"/>
        <end position="1237"/>
    </location>
</feature>
<comment type="caution">
    <text evidence="2">The sequence shown here is derived from an EMBL/GenBank/DDBJ whole genome shotgun (WGS) entry which is preliminary data.</text>
</comment>
<proteinExistence type="predicted"/>
<protein>
    <recommendedName>
        <fullName evidence="4">Glycoside hydrolase family 42 N-terminal domain-containing protein</fullName>
    </recommendedName>
</protein>
<sequence length="1237" mass="135716">MKKIPLWPALLAAAELSAAGGVKPAAFLWCEAPPELARLFGSAGLKPEKAGPGNTDAPVQFMSGRFDHAANAKRYVDAVRAGKTVFVGFRDLAPVHRDMAEFLPVTPWSVKSHTLRRGGKKLVGFPGSGYEKLPPLAISNIADLHVPGAPIENSLMRYLTPGYLKPLNITDFRVLLTTDAGVPALISARVGAARVYVCGGDLFDPVLAKSPGYPALMRRLLKEAAAPLAQPKARGNAAALQLEVPEFQPEVPAVTVKNPGTETVDAVLSFQLYNWEYGILNAASGAIALKPGESRVIRLAERGAFKGDSRVTESGSAPPWRRLRVGILTPDRSEVVRETERKILTASPLALQVIERDSGSRHEVVSDGDYDGNTAGRYVWPAGSSPKITVRVGNGYENLAPLAEVSDLQWPENPTAPGLNDRSLSRGNVRRNGEMQGAWAGKPAATQKLKLTWPFAVTVAGAGIEGYGPYRFEERLNPKYFTLGSGGRTFVIASPAEYVANGSDIYRHWRSAFAPETVRELTMSIDRLDPKLRQNVQINPTNSSMKELEVFGWPAGMPIEEFSGTLTVTASDLVSGKVTEVASQPVKLAPYSEQAFDFELPGRSAFGPVRYDIVLSAGGKTAARGQYDALFRPEGGAEIIDKSTFADYQPGLLCTPGWYNYNSFGLGMFDHTRGWGGPHDKIWALVHGLMETGPNNIDAPERMLTTDTRNSHYTNPWRSLPDGSYGWDLTLDCMFREMTEGRRKGQKSIHVGTSDRWNGIPVNNSFGWDTFDRFDRHLKKTGGEGLKGKTRRAISEEICTRYFRDWQEFLMREYAEKTLATKKKFEDAGISFSMETHGSFPLAGGELGDLLGETHLGVGTDLFWELRNQDLYWSLGTRFAIVAANPNLRSGLYKQWGWVNSESNATWFSNNSSVEPARRQWYNTYFTGRVDSEGRFLPYHVYGYSLQGGISTRFYAHEIKEYTRVFNFTRLIRPEKAAGYGFAVSWGATEKRIGRSGRRMGFGIYTSGNNEDQLEHRMGKLYEPLVKNGLPVGFVTSGHALAKWEGKNPLVLLDATDWPEAELANVRRLADGGAPVIGFGGDDASAAARKFWTEGAARTNVDGIELYVRRTASGAPVIWCPLNGTQLPGEKVGKLVDRIMELVGGRIQTASRLAVTPFLNNGALFLGLGSQADAASMETVQVVPESFDPALQGRKLAVIDLDRNVRLDAKPDRNGVYAFELPVSGSDGRMIMMIPEE</sequence>
<keyword evidence="1" id="KW-0732">Signal</keyword>
<feature type="signal peptide" evidence="1">
    <location>
        <begin position="1"/>
        <end position="18"/>
    </location>
</feature>
<name>A0A2U1AEJ4_9BACT</name>
<dbReference type="RefSeq" id="WP_116885808.1">
    <property type="nucleotide sequence ID" value="NZ_CABMMC010000055.1"/>
</dbReference>
<dbReference type="Proteomes" id="UP000245959">
    <property type="component" value="Unassembled WGS sequence"/>
</dbReference>
<evidence type="ECO:0000313" key="2">
    <source>
        <dbReference type="EMBL" id="PVY34813.1"/>
    </source>
</evidence>